<evidence type="ECO:0000256" key="1">
    <source>
        <dbReference type="ARBA" id="ARBA00009518"/>
    </source>
</evidence>
<evidence type="ECO:0000313" key="16">
    <source>
        <dbReference type="Proteomes" id="UP000244960"/>
    </source>
</evidence>
<dbReference type="HAMAP" id="MF_00034">
    <property type="entry name" value="RuvC"/>
    <property type="match status" value="1"/>
</dbReference>
<keyword evidence="10 13" id="KW-0233">DNA recombination</keyword>
<dbReference type="Proteomes" id="UP000244960">
    <property type="component" value="Chromosome I"/>
</dbReference>
<dbReference type="Gene3D" id="3.30.420.10">
    <property type="entry name" value="Ribonuclease H-like superfamily/Ribonuclease H"/>
    <property type="match status" value="1"/>
</dbReference>
<sequence>MVHHLHIQKACVNDALFLLNVNIVVIILGIDPSLVSTGWGIISISDSMVNYIDSGVIKTVSKDSLVLKLGQISLMVEKLITNFNPFHIAMEEVFVNKNYSSSVTLIQARGAIMSVIGRYNIDFSEYAPNKIKKAIVGAGKAEKHQVQQMVKLLMHIKKAISKDESDALATAYTASVNHQIKII</sequence>
<keyword evidence="5 13" id="KW-0255">Endonuclease</keyword>
<evidence type="ECO:0000313" key="15">
    <source>
        <dbReference type="EMBL" id="SPR07350.1"/>
    </source>
</evidence>
<comment type="subunit">
    <text evidence="13">Homodimer which binds Holliday junction (HJ) DNA. The HJ becomes 2-fold symmetrical on binding to RuvC with unstacked arms; it has a different conformation from HJ DNA in complex with RuvA. In the full resolvosome a probable DNA-RuvA(4)-RuvB(12)-RuvC(2) complex forms which resolves the HJ.</text>
</comment>
<dbReference type="GO" id="GO:0048476">
    <property type="term" value="C:Holliday junction resolvase complex"/>
    <property type="evidence" value="ECO:0007669"/>
    <property type="project" value="UniProtKB-UniRule"/>
</dbReference>
<keyword evidence="2 13" id="KW-0963">Cytoplasm</keyword>
<dbReference type="GO" id="GO:0006281">
    <property type="term" value="P:DNA repair"/>
    <property type="evidence" value="ECO:0007669"/>
    <property type="project" value="UniProtKB-UniRule"/>
</dbReference>
<evidence type="ECO:0000256" key="3">
    <source>
        <dbReference type="ARBA" id="ARBA00022722"/>
    </source>
</evidence>
<dbReference type="InterPro" id="IPR036397">
    <property type="entry name" value="RNaseH_sf"/>
</dbReference>
<dbReference type="GO" id="GO:0008821">
    <property type="term" value="F:crossover junction DNA endonuclease activity"/>
    <property type="evidence" value="ECO:0007669"/>
    <property type="project" value="UniProtKB-UniRule"/>
</dbReference>
<dbReference type="PRINTS" id="PR00696">
    <property type="entry name" value="RSOLVASERUVC"/>
</dbReference>
<dbReference type="RefSeq" id="WP_231966019.1">
    <property type="nucleotide sequence ID" value="NZ_LS398547.1"/>
</dbReference>
<evidence type="ECO:0000256" key="6">
    <source>
        <dbReference type="ARBA" id="ARBA00022763"/>
    </source>
</evidence>
<accession>A0A2U3R2A6</accession>
<dbReference type="AlphaFoldDB" id="A0A2U3R2A6"/>
<dbReference type="CDD" id="cd16962">
    <property type="entry name" value="RuvC"/>
    <property type="match status" value="1"/>
</dbReference>
<gene>
    <name evidence="13 15" type="primary">ruvC</name>
    <name evidence="15" type="ORF">UT176_01131</name>
</gene>
<dbReference type="SUPFAM" id="SSF53098">
    <property type="entry name" value="Ribonuclease H-like"/>
    <property type="match status" value="1"/>
</dbReference>
<comment type="cofactor">
    <cofactor evidence="13">
        <name>Mg(2+)</name>
        <dbReference type="ChEBI" id="CHEBI:18420"/>
    </cofactor>
    <text evidence="13">Binds 2 Mg(2+) ion per subunit.</text>
</comment>
<dbReference type="EC" id="3.1.21.10" evidence="13 14"/>
<dbReference type="GO" id="GO:0005737">
    <property type="term" value="C:cytoplasm"/>
    <property type="evidence" value="ECO:0007669"/>
    <property type="project" value="UniProtKB-SubCell"/>
</dbReference>
<evidence type="ECO:0000256" key="2">
    <source>
        <dbReference type="ARBA" id="ARBA00022490"/>
    </source>
</evidence>
<keyword evidence="11 13" id="KW-0234">DNA repair</keyword>
<evidence type="ECO:0000256" key="11">
    <source>
        <dbReference type="ARBA" id="ARBA00023204"/>
    </source>
</evidence>
<dbReference type="PANTHER" id="PTHR30194">
    <property type="entry name" value="CROSSOVER JUNCTION ENDODEOXYRIBONUCLEASE RUVC"/>
    <property type="match status" value="1"/>
</dbReference>
<feature type="binding site" evidence="13">
    <location>
        <position position="31"/>
    </location>
    <ligand>
        <name>Mg(2+)</name>
        <dbReference type="ChEBI" id="CHEBI:18420"/>
        <label>1</label>
    </ligand>
</feature>
<comment type="subcellular location">
    <subcellularLocation>
        <location evidence="13">Cytoplasm</location>
    </subcellularLocation>
</comment>
<keyword evidence="7 13" id="KW-0378">Hydrolase</keyword>
<proteinExistence type="inferred from homology"/>
<dbReference type="GO" id="GO:0000287">
    <property type="term" value="F:magnesium ion binding"/>
    <property type="evidence" value="ECO:0007669"/>
    <property type="project" value="UniProtKB-UniRule"/>
</dbReference>
<organism evidence="15 16">
    <name type="scientific">Orientia tsutsugamushi</name>
    <name type="common">Rickettsia tsutsugamushi</name>
    <dbReference type="NCBI Taxonomy" id="784"/>
    <lineage>
        <taxon>Bacteria</taxon>
        <taxon>Pseudomonadati</taxon>
        <taxon>Pseudomonadota</taxon>
        <taxon>Alphaproteobacteria</taxon>
        <taxon>Rickettsiales</taxon>
        <taxon>Rickettsiaceae</taxon>
        <taxon>Rickettsieae</taxon>
        <taxon>Orientia</taxon>
    </lineage>
</organism>
<comment type="catalytic activity">
    <reaction evidence="12 13">
        <text>Endonucleolytic cleavage at a junction such as a reciprocal single-stranded crossover between two homologous DNA duplexes (Holliday junction).</text>
        <dbReference type="EC" id="3.1.21.10"/>
    </reaction>
</comment>
<dbReference type="Pfam" id="PF02075">
    <property type="entry name" value="RuvC"/>
    <property type="match status" value="1"/>
</dbReference>
<dbReference type="GO" id="GO:0006310">
    <property type="term" value="P:DNA recombination"/>
    <property type="evidence" value="ECO:0007669"/>
    <property type="project" value="UniProtKB-UniRule"/>
</dbReference>
<dbReference type="InterPro" id="IPR002176">
    <property type="entry name" value="X-over_junc_endoDNase_RuvC"/>
</dbReference>
<evidence type="ECO:0000256" key="7">
    <source>
        <dbReference type="ARBA" id="ARBA00022801"/>
    </source>
</evidence>
<feature type="active site" evidence="13">
    <location>
        <position position="91"/>
    </location>
</feature>
<evidence type="ECO:0000256" key="5">
    <source>
        <dbReference type="ARBA" id="ARBA00022759"/>
    </source>
</evidence>
<feature type="active site" evidence="13">
    <location>
        <position position="163"/>
    </location>
</feature>
<name>A0A2U3R2A6_ORITS</name>
<evidence type="ECO:0000256" key="12">
    <source>
        <dbReference type="ARBA" id="ARBA00029354"/>
    </source>
</evidence>
<evidence type="ECO:0000256" key="13">
    <source>
        <dbReference type="HAMAP-Rule" id="MF_00034"/>
    </source>
</evidence>
<dbReference type="InterPro" id="IPR012337">
    <property type="entry name" value="RNaseH-like_sf"/>
</dbReference>
<dbReference type="GO" id="GO:0003677">
    <property type="term" value="F:DNA binding"/>
    <property type="evidence" value="ECO:0007669"/>
    <property type="project" value="UniProtKB-KW"/>
</dbReference>
<protein>
    <recommendedName>
        <fullName evidence="13 14">Crossover junction endodeoxyribonuclease RuvC</fullName>
        <ecNumber evidence="13 14">3.1.21.10</ecNumber>
    </recommendedName>
    <alternativeName>
        <fullName evidence="13">Holliday junction nuclease RuvC</fullName>
    </alternativeName>
    <alternativeName>
        <fullName evidence="13">Holliday junction resolvase RuvC</fullName>
    </alternativeName>
</protein>
<keyword evidence="8 13" id="KW-0460">Magnesium</keyword>
<comment type="similarity">
    <text evidence="1 13">Belongs to the RuvC family.</text>
</comment>
<evidence type="ECO:0000256" key="4">
    <source>
        <dbReference type="ARBA" id="ARBA00022723"/>
    </source>
</evidence>
<keyword evidence="4 13" id="KW-0479">Metal-binding</keyword>
<dbReference type="EMBL" id="LS398547">
    <property type="protein sequence ID" value="SPR07350.1"/>
    <property type="molecule type" value="Genomic_DNA"/>
</dbReference>
<evidence type="ECO:0000256" key="14">
    <source>
        <dbReference type="NCBIfam" id="TIGR00228"/>
    </source>
</evidence>
<dbReference type="PANTHER" id="PTHR30194:SF3">
    <property type="entry name" value="CROSSOVER JUNCTION ENDODEOXYRIBONUCLEASE RUVC"/>
    <property type="match status" value="1"/>
</dbReference>
<keyword evidence="9 13" id="KW-0238">DNA-binding</keyword>
<reference evidence="16" key="1">
    <citation type="submission" date="2018-03" db="EMBL/GenBank/DDBJ databases">
        <authorList>
            <person name="Batty M. E."/>
            <person name="Batty M E."/>
        </authorList>
    </citation>
    <scope>NUCLEOTIDE SEQUENCE [LARGE SCALE GENOMIC DNA]</scope>
</reference>
<dbReference type="FunFam" id="3.30.420.10:FF:000002">
    <property type="entry name" value="Crossover junction endodeoxyribonuclease RuvC"/>
    <property type="match status" value="1"/>
</dbReference>
<feature type="binding site" evidence="13">
    <location>
        <position position="91"/>
    </location>
    <ligand>
        <name>Mg(2+)</name>
        <dbReference type="ChEBI" id="CHEBI:18420"/>
        <label>2</label>
    </ligand>
</feature>
<keyword evidence="3 13" id="KW-0540">Nuclease</keyword>
<dbReference type="GO" id="GO:0009432">
    <property type="term" value="P:SOS response"/>
    <property type="evidence" value="ECO:0007669"/>
    <property type="project" value="UniProtKB-ARBA"/>
</dbReference>
<evidence type="ECO:0000256" key="10">
    <source>
        <dbReference type="ARBA" id="ARBA00023172"/>
    </source>
</evidence>
<feature type="active site" evidence="13">
    <location>
        <position position="31"/>
    </location>
</feature>
<evidence type="ECO:0000256" key="9">
    <source>
        <dbReference type="ARBA" id="ARBA00023125"/>
    </source>
</evidence>
<comment type="function">
    <text evidence="13">The RuvA-RuvB-RuvC complex processes Holliday junction (HJ) DNA during genetic recombination and DNA repair. Endonuclease that resolves HJ intermediates. Cleaves cruciform DNA by making single-stranded nicks across the HJ at symmetrical positions within the homologous arms, yielding a 5'-phosphate and a 3'-hydroxyl group; requires a central core of homology in the junction. The consensus cleavage sequence is 5'-(A/T)TT(C/G)-3'. Cleavage occurs on the 3'-side of the TT dinucleotide at the point of strand exchange. HJ branch migration catalyzed by RuvA-RuvB allows RuvC to scan DNA until it finds its consensus sequence, where it cleaves and resolves the cruciform DNA.</text>
</comment>
<evidence type="ECO:0000256" key="8">
    <source>
        <dbReference type="ARBA" id="ARBA00022842"/>
    </source>
</evidence>
<dbReference type="NCBIfam" id="TIGR00228">
    <property type="entry name" value="ruvC"/>
    <property type="match status" value="1"/>
</dbReference>
<keyword evidence="6 13" id="KW-0227">DNA damage</keyword>
<feature type="binding site" evidence="13">
    <location>
        <position position="163"/>
    </location>
    <ligand>
        <name>Mg(2+)</name>
        <dbReference type="ChEBI" id="CHEBI:18420"/>
        <label>1</label>
    </ligand>
</feature>